<sequence>MDAAFEIPLLRRAELLEAGIDRHGLDARLRAGVLERVRPGVYVDPQRAASLRPEQWMVVRARALALMCSEAPVFSHQTAAALHGLPVHAPSGERVHLILDEHRRGPIASAVRHRGELQPDEVVERNGLKVTALTRTMADVARTSPFENAVCSLDGALRHTAGRGNGGYDEDAAHALRAAALAISMRSAHGRAGAARALAFADGRAQLPGESISRIRLTELGFRSLRLQVPVATPTGGSYYVDFGIEDVNAWGEFDGRGKYVDDGLRGGRTAAEVMLAEKQREDWIRGTTGRPVVRWGWPHLRDAATLASRLRAFHIPLP</sequence>
<evidence type="ECO:0000313" key="3">
    <source>
        <dbReference type="Proteomes" id="UP001263371"/>
    </source>
</evidence>
<feature type="domain" description="AbiEi antitoxin N-terminal" evidence="1">
    <location>
        <begin position="4"/>
        <end position="43"/>
    </location>
</feature>
<comment type="caution">
    <text evidence="2">The sequence shown here is derived from an EMBL/GenBank/DDBJ whole genome shotgun (WGS) entry which is preliminary data.</text>
</comment>
<reference evidence="2 3" key="1">
    <citation type="submission" date="2023-09" db="EMBL/GenBank/DDBJ databases">
        <title>Microbacterium fusihabitans sp. nov., Microbacterium phycihabitans sp. nov., and Microbacterium cervinum sp. nov., isolated from dried seaweeds of beach.</title>
        <authorList>
            <person name="Lee S.D."/>
        </authorList>
    </citation>
    <scope>NUCLEOTIDE SEQUENCE [LARGE SCALE GENOMIC DNA]</scope>
    <source>
        <strain evidence="2 3">KSW4-17</strain>
    </source>
</reference>
<proteinExistence type="predicted"/>
<evidence type="ECO:0000313" key="2">
    <source>
        <dbReference type="EMBL" id="MDU0366086.1"/>
    </source>
</evidence>
<dbReference type="RefSeq" id="WP_315993360.1">
    <property type="nucleotide sequence ID" value="NZ_JAWDIS010000001.1"/>
</dbReference>
<name>A0ABU3T438_9MICO</name>
<protein>
    <submittedName>
        <fullName evidence="2">Type IV toxin-antitoxin system AbiEi family antitoxin domain-containing protein</fullName>
    </submittedName>
</protein>
<organism evidence="2 3">
    <name type="scientific">Microbacterium galbum</name>
    <dbReference type="NCBI Taxonomy" id="3075994"/>
    <lineage>
        <taxon>Bacteria</taxon>
        <taxon>Bacillati</taxon>
        <taxon>Actinomycetota</taxon>
        <taxon>Actinomycetes</taxon>
        <taxon>Micrococcales</taxon>
        <taxon>Microbacteriaceae</taxon>
        <taxon>Microbacterium</taxon>
    </lineage>
</organism>
<accession>A0ABU3T438</accession>
<dbReference type="EMBL" id="JAWDIS010000001">
    <property type="protein sequence ID" value="MDU0366086.1"/>
    <property type="molecule type" value="Genomic_DNA"/>
</dbReference>
<dbReference type="Proteomes" id="UP001263371">
    <property type="component" value="Unassembled WGS sequence"/>
</dbReference>
<gene>
    <name evidence="2" type="ORF">RWH45_02595</name>
</gene>
<dbReference type="InterPro" id="IPR025159">
    <property type="entry name" value="AbiEi_N"/>
</dbReference>
<evidence type="ECO:0000259" key="1">
    <source>
        <dbReference type="Pfam" id="PF13338"/>
    </source>
</evidence>
<dbReference type="Pfam" id="PF13338">
    <property type="entry name" value="AbiEi_4"/>
    <property type="match status" value="1"/>
</dbReference>
<keyword evidence="3" id="KW-1185">Reference proteome</keyword>